<dbReference type="Proteomes" id="UP001652623">
    <property type="component" value="Chromosome 5"/>
</dbReference>
<keyword evidence="1" id="KW-1185">Reference proteome</keyword>
<accession>A0A6P4AUY4</accession>
<dbReference type="KEGG" id="zju:107435976"/>
<name>A0A6P4AUY4_ZIZJJ</name>
<dbReference type="GeneID" id="107435976"/>
<dbReference type="GO" id="GO:0046983">
    <property type="term" value="F:protein dimerization activity"/>
    <property type="evidence" value="ECO:0007669"/>
    <property type="project" value="InterPro"/>
</dbReference>
<dbReference type="InParanoid" id="A0A6P4AUY4"/>
<evidence type="ECO:0000313" key="2">
    <source>
        <dbReference type="RefSeq" id="XP_015903094.2"/>
    </source>
</evidence>
<organism evidence="1 2">
    <name type="scientific">Ziziphus jujuba</name>
    <name type="common">Chinese jujube</name>
    <name type="synonym">Ziziphus sativa</name>
    <dbReference type="NCBI Taxonomy" id="326968"/>
    <lineage>
        <taxon>Eukaryota</taxon>
        <taxon>Viridiplantae</taxon>
        <taxon>Streptophyta</taxon>
        <taxon>Embryophyta</taxon>
        <taxon>Tracheophyta</taxon>
        <taxon>Spermatophyta</taxon>
        <taxon>Magnoliopsida</taxon>
        <taxon>eudicotyledons</taxon>
        <taxon>Gunneridae</taxon>
        <taxon>Pentapetalae</taxon>
        <taxon>rosids</taxon>
        <taxon>fabids</taxon>
        <taxon>Rosales</taxon>
        <taxon>Rhamnaceae</taxon>
        <taxon>Paliureae</taxon>
        <taxon>Ziziphus</taxon>
    </lineage>
</organism>
<proteinExistence type="predicted"/>
<dbReference type="GO" id="GO:0003677">
    <property type="term" value="F:DNA binding"/>
    <property type="evidence" value="ECO:0007669"/>
    <property type="project" value="InterPro"/>
</dbReference>
<evidence type="ECO:0000313" key="1">
    <source>
        <dbReference type="Proteomes" id="UP001652623"/>
    </source>
</evidence>
<dbReference type="AlphaFoldDB" id="A0A6P4AUY4"/>
<reference evidence="2" key="1">
    <citation type="submission" date="2025-08" db="UniProtKB">
        <authorList>
            <consortium name="RefSeq"/>
        </authorList>
    </citation>
    <scope>IDENTIFICATION</scope>
    <source>
        <tissue evidence="2">Seedling</tissue>
    </source>
</reference>
<gene>
    <name evidence="2" type="primary">LOC107435976</name>
</gene>
<sequence>MKKKASELSTLFNVQVCMVFSGVDDDGDFEVWPVRKNKAKDILMTHIEASKIKENVEEENEAFIEIDSEQIKNQKSIIKWDDEELNKLSKDSLLALSTYLDAKIQALDEKIEFMKQQKAIQGNSTSTK</sequence>
<protein>
    <submittedName>
        <fullName evidence="2">Agamous-like MADS-box protein AGL75</fullName>
    </submittedName>
</protein>
<dbReference type="RefSeq" id="XP_015903094.2">
    <property type="nucleotide sequence ID" value="XM_016047608.4"/>
</dbReference>